<dbReference type="STRING" id="1742972.COMA1_40434"/>
<dbReference type="Gene3D" id="2.10.260.10">
    <property type="match status" value="1"/>
</dbReference>
<dbReference type="InterPro" id="IPR039052">
    <property type="entry name" value="Antitox_PemI-like"/>
</dbReference>
<organism evidence="2 3">
    <name type="scientific">Candidatus Nitrospira nitrosa</name>
    <dbReference type="NCBI Taxonomy" id="1742972"/>
    <lineage>
        <taxon>Bacteria</taxon>
        <taxon>Pseudomonadati</taxon>
        <taxon>Nitrospirota</taxon>
        <taxon>Nitrospiria</taxon>
        <taxon>Nitrospirales</taxon>
        <taxon>Nitrospiraceae</taxon>
        <taxon>Nitrospira</taxon>
    </lineage>
</organism>
<dbReference type="AlphaFoldDB" id="A0A0S4LNG0"/>
<dbReference type="OrthoDB" id="9795766at2"/>
<protein>
    <submittedName>
        <fullName evidence="2">Putative integron gene cassette protein</fullName>
    </submittedName>
</protein>
<name>A0A0S4LNG0_9BACT</name>
<evidence type="ECO:0000313" key="2">
    <source>
        <dbReference type="EMBL" id="CUS38144.1"/>
    </source>
</evidence>
<evidence type="ECO:0000313" key="3">
    <source>
        <dbReference type="Proteomes" id="UP000199032"/>
    </source>
</evidence>
<dbReference type="InterPro" id="IPR037914">
    <property type="entry name" value="SpoVT-AbrB_sf"/>
</dbReference>
<gene>
    <name evidence="2" type="ORF">COMA1_40434</name>
</gene>
<dbReference type="PANTHER" id="PTHR40516">
    <property type="entry name" value="ANTITOXIN CHPS-RELATED"/>
    <property type="match status" value="1"/>
</dbReference>
<dbReference type="InterPro" id="IPR007159">
    <property type="entry name" value="SpoVT-AbrB_dom"/>
</dbReference>
<dbReference type="PANTHER" id="PTHR40516:SF1">
    <property type="entry name" value="ANTITOXIN CHPS-RELATED"/>
    <property type="match status" value="1"/>
</dbReference>
<keyword evidence="3" id="KW-1185">Reference proteome</keyword>
<dbReference type="SUPFAM" id="SSF89447">
    <property type="entry name" value="AbrB/MazE/MraZ-like"/>
    <property type="match status" value="1"/>
</dbReference>
<dbReference type="GO" id="GO:0097351">
    <property type="term" value="F:toxin sequestering activity"/>
    <property type="evidence" value="ECO:0007669"/>
    <property type="project" value="InterPro"/>
</dbReference>
<dbReference type="GO" id="GO:0003677">
    <property type="term" value="F:DNA binding"/>
    <property type="evidence" value="ECO:0007669"/>
    <property type="project" value="InterPro"/>
</dbReference>
<dbReference type="RefSeq" id="WP_090750610.1">
    <property type="nucleotide sequence ID" value="NZ_CZQA01000010.1"/>
</dbReference>
<reference evidence="2 3" key="1">
    <citation type="submission" date="2015-10" db="EMBL/GenBank/DDBJ databases">
        <authorList>
            <person name="Gilbert D.G."/>
        </authorList>
    </citation>
    <scope>NUCLEOTIDE SEQUENCE [LARGE SCALE GENOMIC DNA]</scope>
    <source>
        <strain evidence="2">COMA1</strain>
    </source>
</reference>
<feature type="domain" description="SpoVT-AbrB" evidence="1">
    <location>
        <begin position="6"/>
        <end position="49"/>
    </location>
</feature>
<accession>A0A0S4LNG0</accession>
<proteinExistence type="predicted"/>
<sequence length="80" mass="9108">MKTRAQKWGNSLAVRVPKSVAAQIGLKAQDDLDIEVRDGNVVLKPQLRWVYRLDDLLRRITKKNVHNEDDSGGPVGRESW</sequence>
<dbReference type="Proteomes" id="UP000199032">
    <property type="component" value="Unassembled WGS sequence"/>
</dbReference>
<dbReference type="Pfam" id="PF04014">
    <property type="entry name" value="MazE_antitoxin"/>
    <property type="match status" value="1"/>
</dbReference>
<dbReference type="SMART" id="SM00966">
    <property type="entry name" value="SpoVT_AbrB"/>
    <property type="match status" value="1"/>
</dbReference>
<evidence type="ECO:0000259" key="1">
    <source>
        <dbReference type="SMART" id="SM00966"/>
    </source>
</evidence>
<dbReference type="EMBL" id="CZQA01000010">
    <property type="protein sequence ID" value="CUS38144.1"/>
    <property type="molecule type" value="Genomic_DNA"/>
</dbReference>